<evidence type="ECO:0000313" key="7">
    <source>
        <dbReference type="EMBL" id="BDR56470.1"/>
    </source>
</evidence>
<dbReference type="InterPro" id="IPR051608">
    <property type="entry name" value="RQC_Subunit_NEMF"/>
</dbReference>
<gene>
    <name evidence="5" type="primary">rqcH</name>
    <name evidence="7" type="ORF">KIMC2_10320</name>
</gene>
<evidence type="ECO:0000256" key="3">
    <source>
        <dbReference type="ARBA" id="ARBA00022884"/>
    </source>
</evidence>
<organism evidence="7 8">
    <name type="scientific">Xylocopilactobacillus apis</name>
    <dbReference type="NCBI Taxonomy" id="2932183"/>
    <lineage>
        <taxon>Bacteria</taxon>
        <taxon>Bacillati</taxon>
        <taxon>Bacillota</taxon>
        <taxon>Bacilli</taxon>
        <taxon>Lactobacillales</taxon>
        <taxon>Lactobacillaceae</taxon>
        <taxon>Xylocopilactobacillus</taxon>
    </lineage>
</organism>
<evidence type="ECO:0000256" key="5">
    <source>
        <dbReference type="HAMAP-Rule" id="MF_00844"/>
    </source>
</evidence>
<dbReference type="AlphaFoldDB" id="A0AAU9D4Z6"/>
<keyword evidence="4 5" id="KW-0648">Protein biosynthesis</keyword>
<dbReference type="RefSeq" id="WP_317698419.1">
    <property type="nucleotide sequence ID" value="NZ_AP026801.1"/>
</dbReference>
<dbReference type="PANTHER" id="PTHR15239">
    <property type="entry name" value="NUCLEAR EXPORT MEDIATOR FACTOR NEMF"/>
    <property type="match status" value="1"/>
</dbReference>
<dbReference type="GO" id="GO:0019843">
    <property type="term" value="F:rRNA binding"/>
    <property type="evidence" value="ECO:0007669"/>
    <property type="project" value="UniProtKB-UniRule"/>
</dbReference>
<feature type="domain" description="NFACT RNA-binding" evidence="6">
    <location>
        <begin position="446"/>
        <end position="536"/>
    </location>
</feature>
<comment type="subunit">
    <text evidence="5">Associates with stalled 50S ribosomal subunits. Binds to RqcP.</text>
</comment>
<dbReference type="Pfam" id="PF05833">
    <property type="entry name" value="NFACT_N"/>
    <property type="match status" value="1"/>
</dbReference>
<dbReference type="Gene3D" id="2.30.310.10">
    <property type="entry name" value="ibrinogen binding protein from staphylococcus aureus domain"/>
    <property type="match status" value="1"/>
</dbReference>
<proteinExistence type="inferred from homology"/>
<keyword evidence="2 5" id="KW-0699">rRNA-binding</keyword>
<feature type="coiled-coil region" evidence="5">
    <location>
        <begin position="369"/>
        <end position="396"/>
    </location>
</feature>
<dbReference type="Gene3D" id="3.40.970.40">
    <property type="entry name" value="fibrinogen binding protein from staphylococcus aureus domain like"/>
    <property type="match status" value="1"/>
</dbReference>
<dbReference type="KEGG" id="xak:KIMC2_10320"/>
<evidence type="ECO:0000256" key="1">
    <source>
        <dbReference type="ARBA" id="ARBA00022555"/>
    </source>
</evidence>
<evidence type="ECO:0000259" key="6">
    <source>
        <dbReference type="Pfam" id="PF05670"/>
    </source>
</evidence>
<dbReference type="GO" id="GO:0072344">
    <property type="term" value="P:rescue of stalled ribosome"/>
    <property type="evidence" value="ECO:0007669"/>
    <property type="project" value="UniProtKB-UniRule"/>
</dbReference>
<comment type="function">
    <text evidence="5">Key component of the ribosome quality control system (RQC), a ribosome-associated complex that mediates the extraction of incompletely synthesized nascent chains from stalled ribosomes and their subsequent degradation. RqcH recruits Ala-charged tRNA, and with RqcP directs the elongation of stalled nascent chains on 50S ribosomal subunits, leading to non-templated C-terminal alanine extensions (Ala tail). The Ala tail promotes nascent chain degradation. May add between 1 and at least 8 Ala residues. Binds to stalled 50S ribosomal subunits.</text>
</comment>
<dbReference type="InterPro" id="IPR008532">
    <property type="entry name" value="NFACT_RNA-bd"/>
</dbReference>
<dbReference type="HAMAP" id="MF_00844_B">
    <property type="entry name" value="RqcH_B"/>
    <property type="match status" value="1"/>
</dbReference>
<keyword evidence="8" id="KW-1185">Reference proteome</keyword>
<dbReference type="EMBL" id="AP026801">
    <property type="protein sequence ID" value="BDR56470.1"/>
    <property type="molecule type" value="Genomic_DNA"/>
</dbReference>
<keyword evidence="3 5" id="KW-0694">RNA-binding</keyword>
<name>A0AAU9D4Z6_9LACO</name>
<dbReference type="Proteomes" id="UP001321804">
    <property type="component" value="Chromosome"/>
</dbReference>
<dbReference type="GO" id="GO:0043023">
    <property type="term" value="F:ribosomal large subunit binding"/>
    <property type="evidence" value="ECO:0007669"/>
    <property type="project" value="UniProtKB-UniRule"/>
</dbReference>
<sequence>MSFDGTFIHSLIKELKPSIAGGRITKIQMPSSFEIILTIRQQRKNRNLEISIHPEFQQINLTNQSFLAPTRPYPFTMILRKYLQGAQIKELEQIGNDRIVLIHLTNINDLGDKMDFSLVAEMMGRRANVLLVDEKSEKIIDLLKRGNIDTDQKRVLVPDFPYELPELQQKLNPFDYLTKSNDLTFPRPTEKEISEFLAYFQGLGKDTKKELAFRMLNKDPIKAWQEFFEQLDHPNPTIYYDDHKQPVNFTIFPYESIDLTTKSFASFSELLDSYFSEKSAFARNKQAAQSMLTHVDGLLKKDQRKLLNLKKDLKKAQNSDNYRIKGDLITIHLNEIKQGLNEITVENNYEPDSKITISLDPELSPQKNAQKYYKKYRKLQNSLKHIDQQVKSTEEEINYLETILTQIDLADYNTLDEIKNELIKEKYLKVQNSAGKHHRSVKSKPLEYISSDRTKILVGRNNMQNERLTLHDSQKTDYWLHTKNIPGSHVIIKDPNPSEQTIYEGAMIAAYYSKSRHSAQVPVDYVPIKNIKKPNGSKPGFVIFTGQKTISVTPEESLIDKLKA</sequence>
<dbReference type="InterPro" id="IPR043682">
    <property type="entry name" value="RqcH_bacterial"/>
</dbReference>
<evidence type="ECO:0000256" key="2">
    <source>
        <dbReference type="ARBA" id="ARBA00022730"/>
    </source>
</evidence>
<comment type="similarity">
    <text evidence="5">Belongs to the NEMF family.</text>
</comment>
<keyword evidence="5" id="KW-0175">Coiled coil</keyword>
<accession>A0AAU9D4Z6</accession>
<keyword evidence="1 5" id="KW-0820">tRNA-binding</keyword>
<dbReference type="GO" id="GO:1990112">
    <property type="term" value="C:RQC complex"/>
    <property type="evidence" value="ECO:0007669"/>
    <property type="project" value="TreeGrafter"/>
</dbReference>
<dbReference type="GO" id="GO:0000049">
    <property type="term" value="F:tRNA binding"/>
    <property type="evidence" value="ECO:0007669"/>
    <property type="project" value="UniProtKB-UniRule"/>
</dbReference>
<dbReference type="Pfam" id="PF05670">
    <property type="entry name" value="NFACT-R_1"/>
    <property type="match status" value="1"/>
</dbReference>
<dbReference type="PANTHER" id="PTHR15239:SF6">
    <property type="entry name" value="RIBOSOME QUALITY CONTROL COMPLEX SUBUNIT NEMF"/>
    <property type="match status" value="1"/>
</dbReference>
<evidence type="ECO:0000256" key="4">
    <source>
        <dbReference type="ARBA" id="ARBA00022917"/>
    </source>
</evidence>
<reference evidence="7 8" key="1">
    <citation type="journal article" date="2023" name="Microbiol. Spectr.">
        <title>Symbiosis of Carpenter Bees with Uncharacterized Lactic Acid Bacteria Showing NAD Auxotrophy.</title>
        <authorList>
            <person name="Kawasaki S."/>
            <person name="Ozawa K."/>
            <person name="Mori T."/>
            <person name="Yamamoto A."/>
            <person name="Ito M."/>
            <person name="Ohkuma M."/>
            <person name="Sakamoto M."/>
            <person name="Matsutani M."/>
        </authorList>
    </citation>
    <scope>NUCLEOTIDE SEQUENCE [LARGE SCALE GENOMIC DNA]</scope>
    <source>
        <strain evidence="7 8">KimC2</strain>
    </source>
</reference>
<evidence type="ECO:0000313" key="8">
    <source>
        <dbReference type="Proteomes" id="UP001321804"/>
    </source>
</evidence>
<protein>
    <recommendedName>
        <fullName evidence="5">Rqc2 homolog RqcH</fullName>
        <shortName evidence="5">RqcH</shortName>
    </recommendedName>
</protein>